<dbReference type="AlphaFoldDB" id="F7X3N5"/>
<dbReference type="Proteomes" id="UP000009045">
    <property type="component" value="Chromosome"/>
</dbReference>
<protein>
    <submittedName>
        <fullName evidence="1">Uncharacterized protein</fullName>
    </submittedName>
</protein>
<sequence length="85" mass="8851">MGLDINDSEAESAGPIELVTDLSEIVAQCAASNLLDFAAQIAGLAEDLKALAARPIEPIPTFSEADDQPEAGLSDITLEIEPSIQ</sequence>
<proteinExistence type="predicted"/>
<dbReference type="KEGG" id="smx:SM11_chr2378"/>
<dbReference type="PATRIC" id="fig|707241.3.peg.2484"/>
<accession>F7X3N5</accession>
<organism evidence="1 2">
    <name type="scientific">Sinorhizobium meliloti (strain SM11)</name>
    <dbReference type="NCBI Taxonomy" id="707241"/>
    <lineage>
        <taxon>Bacteria</taxon>
        <taxon>Pseudomonadati</taxon>
        <taxon>Pseudomonadota</taxon>
        <taxon>Alphaproteobacteria</taxon>
        <taxon>Hyphomicrobiales</taxon>
        <taxon>Rhizobiaceae</taxon>
        <taxon>Sinorhizobium/Ensifer group</taxon>
        <taxon>Sinorhizobium</taxon>
    </lineage>
</organism>
<name>F7X3N5_SINMM</name>
<gene>
    <name evidence="1" type="ordered locus">SM11_chr2378</name>
</gene>
<reference evidence="1 2" key="1">
    <citation type="journal article" date="2011" name="J. Biotechnol.">
        <title>The complete genome sequence of the dominant Sinorhizobium meliloti field isolate SM11 extends the S. meliloti pan-genome.</title>
        <authorList>
            <person name="Schneiker-Bekel S."/>
            <person name="Wibberg D."/>
            <person name="Bekel T."/>
            <person name="Blom J."/>
            <person name="Linke B."/>
            <person name="Neuweger H."/>
            <person name="Stiens M."/>
            <person name="Vorholter F.J."/>
            <person name="Weidner S."/>
            <person name="Goesmann A."/>
            <person name="Puhler A."/>
            <person name="Schluter A."/>
        </authorList>
    </citation>
    <scope>NUCLEOTIDE SEQUENCE [LARGE SCALE GENOMIC DNA]</scope>
    <source>
        <strain evidence="1 2">SM11</strain>
    </source>
</reference>
<evidence type="ECO:0000313" key="2">
    <source>
        <dbReference type="Proteomes" id="UP000009045"/>
    </source>
</evidence>
<dbReference type="EMBL" id="CP001830">
    <property type="protein sequence ID" value="AEH79632.1"/>
    <property type="molecule type" value="Genomic_DNA"/>
</dbReference>
<dbReference type="HOGENOM" id="CLU_189232_0_0_5"/>
<evidence type="ECO:0000313" key="1">
    <source>
        <dbReference type="EMBL" id="AEH79632.1"/>
    </source>
</evidence>